<dbReference type="RefSeq" id="WP_394608859.1">
    <property type="nucleotide sequence ID" value="NZ_JBIHSJ010000002.1"/>
</dbReference>
<protein>
    <recommendedName>
        <fullName evidence="1">DNA-binding protein H-NS-like N-terminal domain-containing protein</fullName>
    </recommendedName>
</protein>
<evidence type="ECO:0000313" key="2">
    <source>
        <dbReference type="EMBL" id="MFH0267334.1"/>
    </source>
</evidence>
<gene>
    <name evidence="2" type="ORF">ACGRQ9_17975</name>
</gene>
<sequence length="97" mass="11364">MANEPTKKRKNDELIDILKNKRRLNTLLKPLSEADLERCYENFEATYLEIKESIAEQEKTKSIVCETIDKSVEQLTETLNMSKEDVLKLFLDQKNTN</sequence>
<dbReference type="EMBL" id="JBIHSN010000004">
    <property type="protein sequence ID" value="MFH0267334.1"/>
    <property type="molecule type" value="Genomic_DNA"/>
</dbReference>
<organism evidence="2 3">
    <name type="scientific">Vibrio rumoiensis</name>
    <dbReference type="NCBI Taxonomy" id="76258"/>
    <lineage>
        <taxon>Bacteria</taxon>
        <taxon>Pseudomonadati</taxon>
        <taxon>Pseudomonadota</taxon>
        <taxon>Gammaproteobacteria</taxon>
        <taxon>Vibrionales</taxon>
        <taxon>Vibrionaceae</taxon>
        <taxon>Vibrio</taxon>
    </lineage>
</organism>
<comment type="caution">
    <text evidence="2">The sequence shown here is derived from an EMBL/GenBank/DDBJ whole genome shotgun (WGS) entry which is preliminary data.</text>
</comment>
<evidence type="ECO:0000313" key="3">
    <source>
        <dbReference type="Proteomes" id="UP001607151"/>
    </source>
</evidence>
<dbReference type="InterPro" id="IPR054180">
    <property type="entry name" value="H-NS-like_N"/>
</dbReference>
<keyword evidence="3" id="KW-1185">Reference proteome</keyword>
<proteinExistence type="predicted"/>
<name>A0ABW7J086_9VIBR</name>
<feature type="domain" description="DNA-binding protein H-NS-like N-terminal" evidence="1">
    <location>
        <begin position="12"/>
        <end position="77"/>
    </location>
</feature>
<reference evidence="2 3" key="1">
    <citation type="submission" date="2024-10" db="EMBL/GenBank/DDBJ databases">
        <authorList>
            <person name="Yibar A."/>
            <person name="Saticioglu I.B."/>
            <person name="Duman M."/>
            <person name="Ajmi N."/>
            <person name="Gurler F."/>
            <person name="Ay H."/>
            <person name="Onuk E."/>
            <person name="Guler S."/>
            <person name="Romalde J.L."/>
        </authorList>
    </citation>
    <scope>NUCLEOTIDE SEQUENCE [LARGE SCALE GENOMIC DNA]</scope>
    <source>
        <strain evidence="2 3">14-MA-B</strain>
    </source>
</reference>
<accession>A0ABW7J086</accession>
<evidence type="ECO:0000259" key="1">
    <source>
        <dbReference type="Pfam" id="PF22470"/>
    </source>
</evidence>
<dbReference type="Pfam" id="PF22470">
    <property type="entry name" value="Histone_HNS_N"/>
    <property type="match status" value="1"/>
</dbReference>
<dbReference type="Proteomes" id="UP001607151">
    <property type="component" value="Unassembled WGS sequence"/>
</dbReference>